<accession>K0RPT9</accession>
<dbReference type="EMBL" id="AGNL01035967">
    <property type="protein sequence ID" value="EJK54339.1"/>
    <property type="molecule type" value="Genomic_DNA"/>
</dbReference>
<keyword evidence="2" id="KW-1185">Reference proteome</keyword>
<feature type="non-terminal residue" evidence="1">
    <location>
        <position position="53"/>
    </location>
</feature>
<organism evidence="1 2">
    <name type="scientific">Thalassiosira oceanica</name>
    <name type="common">Marine diatom</name>
    <dbReference type="NCBI Taxonomy" id="159749"/>
    <lineage>
        <taxon>Eukaryota</taxon>
        <taxon>Sar</taxon>
        <taxon>Stramenopiles</taxon>
        <taxon>Ochrophyta</taxon>
        <taxon>Bacillariophyta</taxon>
        <taxon>Coscinodiscophyceae</taxon>
        <taxon>Thalassiosirophycidae</taxon>
        <taxon>Thalassiosirales</taxon>
        <taxon>Thalassiosiraceae</taxon>
        <taxon>Thalassiosira</taxon>
    </lineage>
</organism>
<evidence type="ECO:0000313" key="1">
    <source>
        <dbReference type="EMBL" id="EJK54339.1"/>
    </source>
</evidence>
<dbReference type="AlphaFoldDB" id="K0RPT9"/>
<evidence type="ECO:0000313" key="2">
    <source>
        <dbReference type="Proteomes" id="UP000266841"/>
    </source>
</evidence>
<reference evidence="1 2" key="1">
    <citation type="journal article" date="2012" name="Genome Biol.">
        <title>Genome and low-iron response of an oceanic diatom adapted to chronic iron limitation.</title>
        <authorList>
            <person name="Lommer M."/>
            <person name="Specht M."/>
            <person name="Roy A.S."/>
            <person name="Kraemer L."/>
            <person name="Andreson R."/>
            <person name="Gutowska M.A."/>
            <person name="Wolf J."/>
            <person name="Bergner S.V."/>
            <person name="Schilhabel M.B."/>
            <person name="Klostermeier U.C."/>
            <person name="Beiko R.G."/>
            <person name="Rosenstiel P."/>
            <person name="Hippler M."/>
            <person name="Laroche J."/>
        </authorList>
    </citation>
    <scope>NUCLEOTIDE SEQUENCE [LARGE SCALE GENOMIC DNA]</scope>
    <source>
        <strain evidence="1 2">CCMP1005</strain>
    </source>
</reference>
<gene>
    <name evidence="1" type="ORF">THAOC_26043</name>
</gene>
<dbReference type="Proteomes" id="UP000266841">
    <property type="component" value="Unassembled WGS sequence"/>
</dbReference>
<sequence length="53" mass="5852">MEGQGKTAETYARRAQEICAVRDPRSMEATNSDADDARPSPVAIIGRARIDFR</sequence>
<name>K0RPT9_THAOC</name>
<proteinExistence type="predicted"/>
<protein>
    <submittedName>
        <fullName evidence="1">Uncharacterized protein</fullName>
    </submittedName>
</protein>
<comment type="caution">
    <text evidence="1">The sequence shown here is derived from an EMBL/GenBank/DDBJ whole genome shotgun (WGS) entry which is preliminary data.</text>
</comment>